<organism evidence="2 3">
    <name type="scientific">Saccharothrix variisporea</name>
    <dbReference type="NCBI Taxonomy" id="543527"/>
    <lineage>
        <taxon>Bacteria</taxon>
        <taxon>Bacillati</taxon>
        <taxon>Actinomycetota</taxon>
        <taxon>Actinomycetes</taxon>
        <taxon>Pseudonocardiales</taxon>
        <taxon>Pseudonocardiaceae</taxon>
        <taxon>Saccharothrix</taxon>
    </lineage>
</organism>
<dbReference type="RefSeq" id="WP_121220814.1">
    <property type="nucleotide sequence ID" value="NZ_JBIUBA010000002.1"/>
</dbReference>
<dbReference type="AlphaFoldDB" id="A0A495X6Q5"/>
<dbReference type="GO" id="GO:0047527">
    <property type="term" value="F:2,3-dihydroxybenzoate-serine ligase activity"/>
    <property type="evidence" value="ECO:0007669"/>
    <property type="project" value="TreeGrafter"/>
</dbReference>
<dbReference type="Proteomes" id="UP000272729">
    <property type="component" value="Unassembled WGS sequence"/>
</dbReference>
<dbReference type="GO" id="GO:0008610">
    <property type="term" value="P:lipid biosynthetic process"/>
    <property type="evidence" value="ECO:0007669"/>
    <property type="project" value="UniProtKB-ARBA"/>
</dbReference>
<dbReference type="Pfam" id="PF00668">
    <property type="entry name" value="Condensation"/>
    <property type="match status" value="1"/>
</dbReference>
<accession>A0A495X6Q5</accession>
<feature type="domain" description="Condensation" evidence="1">
    <location>
        <begin position="30"/>
        <end position="445"/>
    </location>
</feature>
<dbReference type="InterPro" id="IPR023213">
    <property type="entry name" value="CAT-like_dom_sf"/>
</dbReference>
<dbReference type="InterPro" id="IPR001242">
    <property type="entry name" value="Condensation_dom"/>
</dbReference>
<name>A0A495X6Q5_9PSEU</name>
<evidence type="ECO:0000313" key="3">
    <source>
        <dbReference type="Proteomes" id="UP000272729"/>
    </source>
</evidence>
<evidence type="ECO:0000259" key="1">
    <source>
        <dbReference type="Pfam" id="PF00668"/>
    </source>
</evidence>
<dbReference type="PANTHER" id="PTHR45527">
    <property type="entry name" value="NONRIBOSOMAL PEPTIDE SYNTHETASE"/>
    <property type="match status" value="1"/>
</dbReference>
<dbReference type="GO" id="GO:0043041">
    <property type="term" value="P:amino acid activation for nonribosomal peptide biosynthetic process"/>
    <property type="evidence" value="ECO:0007669"/>
    <property type="project" value="TreeGrafter"/>
</dbReference>
<dbReference type="GO" id="GO:0031177">
    <property type="term" value="F:phosphopantetheine binding"/>
    <property type="evidence" value="ECO:0007669"/>
    <property type="project" value="TreeGrafter"/>
</dbReference>
<gene>
    <name evidence="2" type="ORF">DFJ66_2423</name>
</gene>
<proteinExistence type="predicted"/>
<evidence type="ECO:0000313" key="2">
    <source>
        <dbReference type="EMBL" id="RKT69226.1"/>
    </source>
</evidence>
<dbReference type="EMBL" id="RBXR01000001">
    <property type="protein sequence ID" value="RKT69226.1"/>
    <property type="molecule type" value="Genomic_DNA"/>
</dbReference>
<dbReference type="Gene3D" id="3.30.559.30">
    <property type="entry name" value="Nonribosomal peptide synthetase, condensation domain"/>
    <property type="match status" value="1"/>
</dbReference>
<sequence length="452" mass="50008">MRETEGAVRYPLTLQLTMCCINEAAGQDMLKYTMPIALRITGRVDSAALRGALDDLVVRHESLRTVITCGCEDDGGGFQTVRPAEPVPFTEHRLVPGPGRSREDLAEDVLAELFTQTMSRYDNPLLRAALHRFDDGDSVLALLTHHIAGDALSTGVLRRDLAAFYRARTTGTEPELPPVRQYGEYARWQRARWTEARVRAVREYWAENLAGAQVFAPPADRAAGTVASGAPYGTVTFDLDPREMGAVRAVARGARGSTWHVLVAAAALLATGLTGRTDPALMAVRAPRDHPSFDDTVGLFVDALPLRVDLDGCVTFRDVLLRARSTCMRSYRNPLPNCDLERHMPEFLEPNRDPANVPIFFNYLASVPKPEEIPFADGAERVAFRDEIPLDRGGICVWGMWELPSGGLRAQFEYPPDRLDAATAERWTNGFRDLVLRLACTPDEPWGDAHRA</sequence>
<dbReference type="SUPFAM" id="SSF52777">
    <property type="entry name" value="CoA-dependent acyltransferases"/>
    <property type="match status" value="2"/>
</dbReference>
<dbReference type="PANTHER" id="PTHR45527:SF1">
    <property type="entry name" value="FATTY ACID SYNTHASE"/>
    <property type="match status" value="1"/>
</dbReference>
<dbReference type="GO" id="GO:0009239">
    <property type="term" value="P:enterobactin biosynthetic process"/>
    <property type="evidence" value="ECO:0007669"/>
    <property type="project" value="TreeGrafter"/>
</dbReference>
<dbReference type="GO" id="GO:0005829">
    <property type="term" value="C:cytosol"/>
    <property type="evidence" value="ECO:0007669"/>
    <property type="project" value="TreeGrafter"/>
</dbReference>
<protein>
    <submittedName>
        <fullName evidence="2">Condensation domain-containing protein</fullName>
    </submittedName>
</protein>
<dbReference type="GO" id="GO:0009366">
    <property type="term" value="C:enterobactin synthetase complex"/>
    <property type="evidence" value="ECO:0007669"/>
    <property type="project" value="TreeGrafter"/>
</dbReference>
<dbReference type="OrthoDB" id="2472181at2"/>
<dbReference type="Gene3D" id="3.30.559.10">
    <property type="entry name" value="Chloramphenicol acetyltransferase-like domain"/>
    <property type="match status" value="1"/>
</dbReference>
<comment type="caution">
    <text evidence="2">The sequence shown here is derived from an EMBL/GenBank/DDBJ whole genome shotgun (WGS) entry which is preliminary data.</text>
</comment>
<keyword evidence="3" id="KW-1185">Reference proteome</keyword>
<reference evidence="2 3" key="1">
    <citation type="submission" date="2018-10" db="EMBL/GenBank/DDBJ databases">
        <title>Sequencing the genomes of 1000 actinobacteria strains.</title>
        <authorList>
            <person name="Klenk H.-P."/>
        </authorList>
    </citation>
    <scope>NUCLEOTIDE SEQUENCE [LARGE SCALE GENOMIC DNA]</scope>
    <source>
        <strain evidence="2 3">DSM 43911</strain>
    </source>
</reference>